<evidence type="ECO:0000313" key="4">
    <source>
        <dbReference type="RefSeq" id="XP_027125410.1"/>
    </source>
</evidence>
<dbReference type="RefSeq" id="XP_027125410.1">
    <property type="nucleotide sequence ID" value="XM_027269609.2"/>
</dbReference>
<feature type="compositionally biased region" description="Polar residues" evidence="2">
    <location>
        <begin position="419"/>
        <end position="429"/>
    </location>
</feature>
<sequence>MHRSTTRSPSPIADLQSKLSRISFQQEQIKIAFNQLHSHIRTSLIEAEDVFSSLAIPLMMLVGLKTGEMADEGRFSSIIINDKNNYYPSNYKERERNGDKSEEVCSRLVVAMRGMDENLRIGKFEGLNVAAKATKACKELIHKQKLQLMQLVQLLKQIEAQVNSSQDDIFQTLADQRASIQKLFQQAVAYVYATHQSCQSNGTSINMVKLLKITYDHVDSALGSVEIGVENLMTKLGDKMCNPMVQYVNELKTDVVTGTCPNLLAMVEEIGGEMRLRSLQLEEARKKVRAVEKSRIDALNKLRETEGRMEMLKEEQRFLSEINDGSRGHSVSEKSVKLLYAEEDQAKDEKLLWELLRKKRKLQVPDSPFGAKELLGIGTCERYLRSKRAVSPISCRPNKTSQLAGLTPQTPRIEFRTPLGSSPSTTIHQVLSRKRITP</sequence>
<evidence type="ECO:0000256" key="1">
    <source>
        <dbReference type="SAM" id="Coils"/>
    </source>
</evidence>
<keyword evidence="1" id="KW-0175">Coiled coil</keyword>
<organism evidence="3 4">
    <name type="scientific">Coffea arabica</name>
    <name type="common">Arabian coffee</name>
    <dbReference type="NCBI Taxonomy" id="13443"/>
    <lineage>
        <taxon>Eukaryota</taxon>
        <taxon>Viridiplantae</taxon>
        <taxon>Streptophyta</taxon>
        <taxon>Embryophyta</taxon>
        <taxon>Tracheophyta</taxon>
        <taxon>Spermatophyta</taxon>
        <taxon>Magnoliopsida</taxon>
        <taxon>eudicotyledons</taxon>
        <taxon>Gunneridae</taxon>
        <taxon>Pentapetalae</taxon>
        <taxon>asterids</taxon>
        <taxon>lamiids</taxon>
        <taxon>Gentianales</taxon>
        <taxon>Rubiaceae</taxon>
        <taxon>Ixoroideae</taxon>
        <taxon>Gardenieae complex</taxon>
        <taxon>Bertiereae - Coffeeae clade</taxon>
        <taxon>Coffeeae</taxon>
        <taxon>Coffea</taxon>
    </lineage>
</organism>
<feature type="region of interest" description="Disordered" evidence="2">
    <location>
        <begin position="415"/>
        <end position="438"/>
    </location>
</feature>
<evidence type="ECO:0000256" key="2">
    <source>
        <dbReference type="SAM" id="MobiDB-lite"/>
    </source>
</evidence>
<reference evidence="3" key="1">
    <citation type="journal article" date="2025" name="Foods">
        <title>Unveiling the Microbial Signatures of Arabica Coffee Cherries: Insights into Ripeness Specific Diversity, Functional Traits, and Implications for Quality and Safety.</title>
        <authorList>
            <consortium name="RefSeq"/>
            <person name="Tenea G.N."/>
            <person name="Cifuentes V."/>
            <person name="Reyes P."/>
            <person name="Cevallos-Vallejos M."/>
        </authorList>
    </citation>
    <scope>NUCLEOTIDE SEQUENCE [LARGE SCALE GENOMIC DNA]</scope>
</reference>
<protein>
    <submittedName>
        <fullName evidence="4">Uncharacterized protein</fullName>
    </submittedName>
</protein>
<dbReference type="Proteomes" id="UP001652660">
    <property type="component" value="Chromosome 4e"/>
</dbReference>
<dbReference type="OrthoDB" id="1925512at2759"/>
<keyword evidence="3" id="KW-1185">Reference proteome</keyword>
<accession>A0A6P6XCD7</accession>
<gene>
    <name evidence="4" type="primary">LOC113741938</name>
</gene>
<dbReference type="AlphaFoldDB" id="A0A6P6XCD7"/>
<dbReference type="GeneID" id="113741938"/>
<name>A0A6P6XCD7_COFAR</name>
<reference evidence="4" key="2">
    <citation type="submission" date="2025-08" db="UniProtKB">
        <authorList>
            <consortium name="RefSeq"/>
        </authorList>
    </citation>
    <scope>IDENTIFICATION</scope>
    <source>
        <tissue evidence="4">Leaves</tissue>
    </source>
</reference>
<feature type="coiled-coil region" evidence="1">
    <location>
        <begin position="141"/>
        <end position="168"/>
    </location>
</feature>
<proteinExistence type="predicted"/>
<evidence type="ECO:0000313" key="3">
    <source>
        <dbReference type="Proteomes" id="UP001652660"/>
    </source>
</evidence>
<feature type="coiled-coil region" evidence="1">
    <location>
        <begin position="281"/>
        <end position="322"/>
    </location>
</feature>